<accession>A0A7V8J5K3</accession>
<reference evidence="1 2" key="1">
    <citation type="submission" date="2019-12" db="EMBL/GenBank/DDBJ databases">
        <authorList>
            <person name="Woiski C."/>
        </authorList>
    </citation>
    <scope>NUCLEOTIDE SEQUENCE [LARGE SCALE GENOMIC DNA]</scope>
    <source>
        <strain evidence="1 2">BOE100</strain>
    </source>
</reference>
<dbReference type="AlphaFoldDB" id="A0A7V8J5K3"/>
<dbReference type="Proteomes" id="UP000442695">
    <property type="component" value="Unassembled WGS sequence"/>
</dbReference>
<evidence type="ECO:0000313" key="2">
    <source>
        <dbReference type="Proteomes" id="UP000442695"/>
    </source>
</evidence>
<protein>
    <submittedName>
        <fullName evidence="1">Uncharacterized protein</fullName>
    </submittedName>
</protein>
<dbReference type="EMBL" id="WOWR01000005">
    <property type="protein sequence ID" value="KAF0255692.1"/>
    <property type="molecule type" value="Genomic_DNA"/>
</dbReference>
<gene>
    <name evidence="1" type="ORF">GN299_06265</name>
</gene>
<organism evidence="1 2">
    <name type="scientific">Pseudomonas putida</name>
    <name type="common">Arthrobacter siderocapsulatus</name>
    <dbReference type="NCBI Taxonomy" id="303"/>
    <lineage>
        <taxon>Bacteria</taxon>
        <taxon>Pseudomonadati</taxon>
        <taxon>Pseudomonadota</taxon>
        <taxon>Gammaproteobacteria</taxon>
        <taxon>Pseudomonadales</taxon>
        <taxon>Pseudomonadaceae</taxon>
        <taxon>Pseudomonas</taxon>
    </lineage>
</organism>
<sequence length="82" mass="9359">MQTKTINNWKIIPTTDNTVSLVGEVDGQVIQTSPIARARKGEAQTQNTHYILGEKQPGVWEIQLEMRRRPQSDTLREHGVFD</sequence>
<dbReference type="RefSeq" id="WP_156858585.1">
    <property type="nucleotide sequence ID" value="NZ_WOWR01000005.1"/>
</dbReference>
<proteinExistence type="predicted"/>
<name>A0A7V8J5K3_PSEPU</name>
<evidence type="ECO:0000313" key="1">
    <source>
        <dbReference type="EMBL" id="KAF0255692.1"/>
    </source>
</evidence>
<comment type="caution">
    <text evidence="1">The sequence shown here is derived from an EMBL/GenBank/DDBJ whole genome shotgun (WGS) entry which is preliminary data.</text>
</comment>